<proteinExistence type="predicted"/>
<reference evidence="1 2" key="1">
    <citation type="submission" date="2020-01" db="EMBL/GenBank/DDBJ databases">
        <authorList>
            <person name="Rodrigo-Torres L."/>
            <person name="Arahal R. D."/>
            <person name="Lucena T."/>
        </authorList>
    </citation>
    <scope>NUCLEOTIDE SEQUENCE [LARGE SCALE GENOMIC DNA]</scope>
    <source>
        <strain evidence="1 2">CECT 9393</strain>
    </source>
</reference>
<dbReference type="Proteomes" id="UP000445309">
    <property type="component" value="Unassembled WGS sequence"/>
</dbReference>
<dbReference type="EMBL" id="CACVBY010000089">
    <property type="protein sequence ID" value="CAA7391685.1"/>
    <property type="molecule type" value="Genomic_DNA"/>
</dbReference>
<sequence>MIFPEFFVEHVDITKAETEQTELYIYFDEKAIVPKEDSDRLLESKGFVPEITRATILYGKKL</sequence>
<dbReference type="RefSeq" id="WP_162073951.1">
    <property type="nucleotide sequence ID" value="NZ_CACVBY010000089.1"/>
</dbReference>
<name>A0A6N4XS13_9FLAO</name>
<evidence type="ECO:0000313" key="2">
    <source>
        <dbReference type="Proteomes" id="UP000445309"/>
    </source>
</evidence>
<evidence type="ECO:0000313" key="1">
    <source>
        <dbReference type="EMBL" id="CAA7391685.1"/>
    </source>
</evidence>
<dbReference type="AlphaFoldDB" id="A0A6N4XS13"/>
<accession>A0A6N4XS13</accession>
<protein>
    <submittedName>
        <fullName evidence="1">Uncharacterized protein</fullName>
    </submittedName>
</protein>
<organism evidence="1 2">
    <name type="scientific">Chryseobacterium fistulae</name>
    <dbReference type="NCBI Taxonomy" id="2675058"/>
    <lineage>
        <taxon>Bacteria</taxon>
        <taxon>Pseudomonadati</taxon>
        <taxon>Bacteroidota</taxon>
        <taxon>Flavobacteriia</taxon>
        <taxon>Flavobacteriales</taxon>
        <taxon>Weeksellaceae</taxon>
        <taxon>Chryseobacterium group</taxon>
        <taxon>Chryseobacterium</taxon>
    </lineage>
</organism>
<keyword evidence="2" id="KW-1185">Reference proteome</keyword>
<gene>
    <name evidence="1" type="ORF">CHRY9393_02956</name>
</gene>